<evidence type="ECO:0000313" key="2">
    <source>
        <dbReference type="Proteomes" id="UP000077552"/>
    </source>
</evidence>
<proteinExistence type="predicted"/>
<name>A0A1A9LDZ0_9FLAO</name>
<organism evidence="1 2">
    <name type="scientific">Aequorivita soesokkakensis</name>
    <dbReference type="NCBI Taxonomy" id="1385699"/>
    <lineage>
        <taxon>Bacteria</taxon>
        <taxon>Pseudomonadati</taxon>
        <taxon>Bacteroidota</taxon>
        <taxon>Flavobacteriia</taxon>
        <taxon>Flavobacteriales</taxon>
        <taxon>Flavobacteriaceae</taxon>
        <taxon>Aequorivita</taxon>
    </lineage>
</organism>
<dbReference type="InterPro" id="IPR010870">
    <property type="entry name" value="Porin_O/P"/>
</dbReference>
<dbReference type="AlphaFoldDB" id="A0A1A9LDZ0"/>
<dbReference type="Pfam" id="PF07396">
    <property type="entry name" value="Porin_O_P"/>
    <property type="match status" value="1"/>
</dbReference>
<dbReference type="EMBL" id="LXIE01000023">
    <property type="protein sequence ID" value="OAD91176.1"/>
    <property type="molecule type" value="Genomic_DNA"/>
</dbReference>
<keyword evidence="2" id="KW-1185">Reference proteome</keyword>
<dbReference type="Gene3D" id="2.40.160.10">
    <property type="entry name" value="Porin"/>
    <property type="match status" value="1"/>
</dbReference>
<dbReference type="Proteomes" id="UP000077552">
    <property type="component" value="Unassembled WGS sequence"/>
</dbReference>
<evidence type="ECO:0000313" key="1">
    <source>
        <dbReference type="EMBL" id="OAD91176.1"/>
    </source>
</evidence>
<reference evidence="1 2" key="1">
    <citation type="submission" date="2016-05" db="EMBL/GenBank/DDBJ databases">
        <title>Genome sequencing of Vitellibacter soesokkakensis RSSK-12.</title>
        <authorList>
            <person name="Thevarajoo S."/>
            <person name="Selvaratnam C."/>
            <person name="Goh K.M."/>
            <person name="Chan K.-G."/>
            <person name="Chong C.S."/>
        </authorList>
    </citation>
    <scope>NUCLEOTIDE SEQUENCE [LARGE SCALE GENOMIC DNA]</scope>
    <source>
        <strain evidence="1 2">RSSK-12</strain>
    </source>
</reference>
<gene>
    <name evidence="1" type="ORF">A7A78_05020</name>
</gene>
<sequence length="397" mass="44821">MFSFITAFSQEAPTNPFSFKWDNGFKLESQDKQFSLKFGGRIMVDHAYFFQNDELDSNFGPLLSKSGTEFRRARLFMSGTVYSNVEFKLQFDFASGEVAFKDMYIGLTDVPGVGNIRVGHVKEPFRLDALTSSKYITFMERSFFIDFSQERNNGILVFNDFFGERLSAQAGAFRMASNNGNDILADDGYVLTGRITGLAIQNSEKRQLLHLGLGYSYRKPESKTYSIASRPESHLELKYINTETIENVNNINLANFEAAFVSGPLSLQGEYLTATVNNNAEATFKKYNFDSYYGQVSYYITGESKNYKGSYEGFDRVKPKKNFGGKDKGAGAWEVALRYSNSDLENNDVLGGRQSDITLGLNWHLNPVTRIMINHVWANIENKGNASVLQGRLQIDF</sequence>
<comment type="caution">
    <text evidence="1">The sequence shown here is derived from an EMBL/GenBank/DDBJ whole genome shotgun (WGS) entry which is preliminary data.</text>
</comment>
<evidence type="ECO:0008006" key="3">
    <source>
        <dbReference type="Google" id="ProtNLM"/>
    </source>
</evidence>
<protein>
    <recommendedName>
        <fullName evidence="3">Porin</fullName>
    </recommendedName>
</protein>
<dbReference type="SUPFAM" id="SSF56935">
    <property type="entry name" value="Porins"/>
    <property type="match status" value="1"/>
</dbReference>
<accession>A0A1A9LDZ0</accession>
<dbReference type="InterPro" id="IPR023614">
    <property type="entry name" value="Porin_dom_sf"/>
</dbReference>